<evidence type="ECO:0000259" key="2">
    <source>
        <dbReference type="Pfam" id="PF12697"/>
    </source>
</evidence>
<evidence type="ECO:0000313" key="3">
    <source>
        <dbReference type="EMBL" id="OWU69526.1"/>
    </source>
</evidence>
<keyword evidence="1" id="KW-0378">Hydrolase</keyword>
<evidence type="ECO:0000256" key="1">
    <source>
        <dbReference type="ARBA" id="ARBA00022801"/>
    </source>
</evidence>
<organism evidence="3 4">
    <name type="scientific">Marinibacterium profundimaris</name>
    <dbReference type="NCBI Taxonomy" id="1679460"/>
    <lineage>
        <taxon>Bacteria</taxon>
        <taxon>Pseudomonadati</taxon>
        <taxon>Pseudomonadota</taxon>
        <taxon>Alphaproteobacteria</taxon>
        <taxon>Rhodobacterales</taxon>
        <taxon>Paracoccaceae</taxon>
        <taxon>Marinibacterium</taxon>
    </lineage>
</organism>
<comment type="caution">
    <text evidence="3">The sequence shown here is derived from an EMBL/GenBank/DDBJ whole genome shotgun (WGS) entry which is preliminary data.</text>
</comment>
<dbReference type="InterPro" id="IPR029058">
    <property type="entry name" value="AB_hydrolase_fold"/>
</dbReference>
<keyword evidence="4" id="KW-1185">Reference proteome</keyword>
<feature type="domain" description="AB hydrolase-1" evidence="2">
    <location>
        <begin position="9"/>
        <end position="243"/>
    </location>
</feature>
<evidence type="ECO:0000313" key="4">
    <source>
        <dbReference type="Proteomes" id="UP000215377"/>
    </source>
</evidence>
<dbReference type="PRINTS" id="PR00111">
    <property type="entry name" value="ABHYDROLASE"/>
</dbReference>
<dbReference type="InterPro" id="IPR050266">
    <property type="entry name" value="AB_hydrolase_sf"/>
</dbReference>
<proteinExistence type="predicted"/>
<sequence length="255" mass="27017">MGQGPRQLLALHCTLAQASAWKGVAARLDRIARLTAFDMPGHGRSADWDGQGDYLETVAGIAAGLMEGPMDVVGHSFGATVALWLALTRPELVRSATLIEPVLMCAARGTRALAEHEARLQPTLDALAQGDRATAARRFNAMWADEDAIGWDDLPAPVRAGMTRAIPLVSAAGETLTGDRLGFLAPGRLEGLRCPVQLIRGSDTDPVIGEINDQLAARIPGAENKIIAGAGHMVAITHATQTATEIRAFIDRHPD</sequence>
<dbReference type="GO" id="GO:0016787">
    <property type="term" value="F:hydrolase activity"/>
    <property type="evidence" value="ECO:0007669"/>
    <property type="project" value="UniProtKB-KW"/>
</dbReference>
<dbReference type="AlphaFoldDB" id="A0A225ND36"/>
<dbReference type="Pfam" id="PF12697">
    <property type="entry name" value="Abhydrolase_6"/>
    <property type="match status" value="1"/>
</dbReference>
<dbReference type="InterPro" id="IPR000073">
    <property type="entry name" value="AB_hydrolase_1"/>
</dbReference>
<dbReference type="Proteomes" id="UP000215377">
    <property type="component" value="Unassembled WGS sequence"/>
</dbReference>
<dbReference type="EMBL" id="AQQR01000015">
    <property type="protein sequence ID" value="OWU69526.1"/>
    <property type="molecule type" value="Genomic_DNA"/>
</dbReference>
<protein>
    <recommendedName>
        <fullName evidence="2">AB hydrolase-1 domain-containing protein</fullName>
    </recommendedName>
</protein>
<dbReference type="SUPFAM" id="SSF53474">
    <property type="entry name" value="alpha/beta-Hydrolases"/>
    <property type="match status" value="1"/>
</dbReference>
<reference evidence="3 4" key="1">
    <citation type="submission" date="2013-04" db="EMBL/GenBank/DDBJ databases">
        <title>Oceanicola sp. 22II1-22F33 Genome Sequencing.</title>
        <authorList>
            <person name="Lai Q."/>
            <person name="Li G."/>
            <person name="Shao Z."/>
        </authorList>
    </citation>
    <scope>NUCLEOTIDE SEQUENCE [LARGE SCALE GENOMIC DNA]</scope>
    <source>
        <strain evidence="3 4">22II1-22F33</strain>
    </source>
</reference>
<dbReference type="RefSeq" id="WP_198963339.1">
    <property type="nucleotide sequence ID" value="NZ_AQQR01000015.1"/>
</dbReference>
<dbReference type="GO" id="GO:0016020">
    <property type="term" value="C:membrane"/>
    <property type="evidence" value="ECO:0007669"/>
    <property type="project" value="TreeGrafter"/>
</dbReference>
<accession>A0A225ND36</accession>
<name>A0A225ND36_9RHOB</name>
<dbReference type="Gene3D" id="3.40.50.1820">
    <property type="entry name" value="alpha/beta hydrolase"/>
    <property type="match status" value="1"/>
</dbReference>
<dbReference type="PANTHER" id="PTHR43798">
    <property type="entry name" value="MONOACYLGLYCEROL LIPASE"/>
    <property type="match status" value="1"/>
</dbReference>
<dbReference type="PANTHER" id="PTHR43798:SF31">
    <property type="entry name" value="AB HYDROLASE SUPERFAMILY PROTEIN YCLE"/>
    <property type="match status" value="1"/>
</dbReference>
<gene>
    <name evidence="3" type="ORF">ATO3_22125</name>
</gene>